<dbReference type="SUPFAM" id="SSF54928">
    <property type="entry name" value="RNA-binding domain, RBD"/>
    <property type="match status" value="1"/>
</dbReference>
<evidence type="ECO:0000313" key="3">
    <source>
        <dbReference type="EMBL" id="RPB09174.1"/>
    </source>
</evidence>
<keyword evidence="4" id="KW-1185">Reference proteome</keyword>
<evidence type="ECO:0000256" key="1">
    <source>
        <dbReference type="SAM" id="MobiDB-lite"/>
    </source>
</evidence>
<sequence length="874" mass="98758">MKFRRPVRQYLIVINAVLTRSCETSVETWQDLSRCNHQYSIHGAEVLSERPFSHESNPLKRRNTVLFLCVIGEELVVHPCNCAAGVGRWYILGVESVKKFSGLTRETSWCSWPLVGGGRCSGDFELTGSKPRQGTCTPAYYFSFNIILIFIPSHAIIVHYLHQIRFHYISVPWCSVINKVKAGCGRNSHLSHQMARASTREPYKHPRNNLYHAPPLYSTWDDSCKVEEDMSTRFRPASSQVEPAPLLETMSQSTSNPPAHPPIPTQNPTQTSDARPIPPHLRVLAIKSASIVSKEEIARKEEIVRTKDTSSEKPGDKAQIEQTPAKEEEQILENRPAIYIHPHLRPIIPQAANETENKPKTWVPPHLRKPEVAKTVEPHSKGSNSIGPLARSINVPFVASLRNDPVVLKPTRQTSGQDHHGGVDFEGPDKQSIKPVSQQAGAVREESENQIEIRSTEVGSQRPFLPVSPEEDSIVVKGGLSSRIKRIITHTVNLELNRIAGPEPWYTVNLEPHLVSTTYEPRVGTIHAEPPRDSHTPPKPHLPFVPVHRFYQGDTEIYGKFSSIKSVELDEDYKNVAALMAIGDLERKRTVFAIPSHEEIQRHMELVTLQSRQDRSNSDEESEEGHEEHEKYEEEEARHKQEDLNEKKDAPKSNITPVKSVEQPLEIVADESEQNLRSIFLIGLPHNMTLKQISKICSGSGVIESIQICRENGIALVNFVVALVAKQFYEVTKAKGVTLVFLDENKNTVKKQIIVKMDIQGTLVPQEVLDAIETLNASRVLDILGWDRKSLENSVGLDREREADLTDLLLRLTSQYVSRYLDTHHGEPKVQDVSWEVNKYGYLQATLIFAGIQDAMITGRMLYKLWERSLRFLK</sequence>
<name>A0A3N4KF63_9PEZI</name>
<dbReference type="EMBL" id="ML119154">
    <property type="protein sequence ID" value="RPB09174.1"/>
    <property type="molecule type" value="Genomic_DNA"/>
</dbReference>
<feature type="compositionally biased region" description="Basic and acidic residues" evidence="1">
    <location>
        <begin position="626"/>
        <end position="651"/>
    </location>
</feature>
<evidence type="ECO:0000313" key="4">
    <source>
        <dbReference type="Proteomes" id="UP000277580"/>
    </source>
</evidence>
<dbReference type="InterPro" id="IPR012677">
    <property type="entry name" value="Nucleotide-bd_a/b_plait_sf"/>
</dbReference>
<evidence type="ECO:0008006" key="5">
    <source>
        <dbReference type="Google" id="ProtNLM"/>
    </source>
</evidence>
<dbReference type="Proteomes" id="UP000277580">
    <property type="component" value="Unassembled WGS sequence"/>
</dbReference>
<feature type="region of interest" description="Disordered" evidence="1">
    <location>
        <begin position="409"/>
        <end position="432"/>
    </location>
</feature>
<dbReference type="OrthoDB" id="5376755at2759"/>
<keyword evidence="2" id="KW-0812">Transmembrane</keyword>
<proteinExistence type="predicted"/>
<dbReference type="Gene3D" id="3.30.70.330">
    <property type="match status" value="1"/>
</dbReference>
<evidence type="ECO:0000256" key="2">
    <source>
        <dbReference type="SAM" id="Phobius"/>
    </source>
</evidence>
<feature type="region of interest" description="Disordered" evidence="1">
    <location>
        <begin position="304"/>
        <end position="328"/>
    </location>
</feature>
<feature type="region of interest" description="Disordered" evidence="1">
    <location>
        <begin position="249"/>
        <end position="276"/>
    </location>
</feature>
<keyword evidence="2" id="KW-0472">Membrane</keyword>
<feature type="transmembrane region" description="Helical" evidence="2">
    <location>
        <begin position="139"/>
        <end position="161"/>
    </location>
</feature>
<dbReference type="AlphaFoldDB" id="A0A3N4KF63"/>
<accession>A0A3N4KF63</accession>
<feature type="region of interest" description="Disordered" evidence="1">
    <location>
        <begin position="603"/>
        <end position="655"/>
    </location>
</feature>
<reference evidence="3 4" key="1">
    <citation type="journal article" date="2018" name="Nat. Ecol. Evol.">
        <title>Pezizomycetes genomes reveal the molecular basis of ectomycorrhizal truffle lifestyle.</title>
        <authorList>
            <person name="Murat C."/>
            <person name="Payen T."/>
            <person name="Noel B."/>
            <person name="Kuo A."/>
            <person name="Morin E."/>
            <person name="Chen J."/>
            <person name="Kohler A."/>
            <person name="Krizsan K."/>
            <person name="Balestrini R."/>
            <person name="Da Silva C."/>
            <person name="Montanini B."/>
            <person name="Hainaut M."/>
            <person name="Levati E."/>
            <person name="Barry K.W."/>
            <person name="Belfiori B."/>
            <person name="Cichocki N."/>
            <person name="Clum A."/>
            <person name="Dockter R.B."/>
            <person name="Fauchery L."/>
            <person name="Guy J."/>
            <person name="Iotti M."/>
            <person name="Le Tacon F."/>
            <person name="Lindquist E.A."/>
            <person name="Lipzen A."/>
            <person name="Malagnac F."/>
            <person name="Mello A."/>
            <person name="Molinier V."/>
            <person name="Miyauchi S."/>
            <person name="Poulain J."/>
            <person name="Riccioni C."/>
            <person name="Rubini A."/>
            <person name="Sitrit Y."/>
            <person name="Splivallo R."/>
            <person name="Traeger S."/>
            <person name="Wang M."/>
            <person name="Zifcakova L."/>
            <person name="Wipf D."/>
            <person name="Zambonelli A."/>
            <person name="Paolocci F."/>
            <person name="Nowrousian M."/>
            <person name="Ottonello S."/>
            <person name="Baldrian P."/>
            <person name="Spatafora J.W."/>
            <person name="Henrissat B."/>
            <person name="Nagy L.G."/>
            <person name="Aury J.M."/>
            <person name="Wincker P."/>
            <person name="Grigoriev I.V."/>
            <person name="Bonfante P."/>
            <person name="Martin F.M."/>
        </authorList>
    </citation>
    <scope>NUCLEOTIDE SEQUENCE [LARGE SCALE GENOMIC DNA]</scope>
    <source>
        <strain evidence="3 4">CCBAS932</strain>
    </source>
</reference>
<dbReference type="GO" id="GO:0003676">
    <property type="term" value="F:nucleic acid binding"/>
    <property type="evidence" value="ECO:0007669"/>
    <property type="project" value="InterPro"/>
</dbReference>
<protein>
    <recommendedName>
        <fullName evidence="5">RRM domain-containing protein</fullName>
    </recommendedName>
</protein>
<gene>
    <name evidence="3" type="ORF">P167DRAFT_594678</name>
</gene>
<keyword evidence="2" id="KW-1133">Transmembrane helix</keyword>
<feature type="compositionally biased region" description="Basic and acidic residues" evidence="1">
    <location>
        <begin position="417"/>
        <end position="432"/>
    </location>
</feature>
<dbReference type="STRING" id="1392247.A0A3N4KF63"/>
<organism evidence="3 4">
    <name type="scientific">Morchella conica CCBAS932</name>
    <dbReference type="NCBI Taxonomy" id="1392247"/>
    <lineage>
        <taxon>Eukaryota</taxon>
        <taxon>Fungi</taxon>
        <taxon>Dikarya</taxon>
        <taxon>Ascomycota</taxon>
        <taxon>Pezizomycotina</taxon>
        <taxon>Pezizomycetes</taxon>
        <taxon>Pezizales</taxon>
        <taxon>Morchellaceae</taxon>
        <taxon>Morchella</taxon>
    </lineage>
</organism>
<dbReference type="InParanoid" id="A0A3N4KF63"/>
<dbReference type="InterPro" id="IPR035979">
    <property type="entry name" value="RBD_domain_sf"/>
</dbReference>